<accession>A0A9X3AUT3</accession>
<dbReference type="InterPro" id="IPR004045">
    <property type="entry name" value="Glutathione_S-Trfase_N"/>
</dbReference>
<protein>
    <submittedName>
        <fullName evidence="2">Glutathione S-transferase family protein</fullName>
    </submittedName>
</protein>
<dbReference type="CDD" id="cd00570">
    <property type="entry name" value="GST_N_family"/>
    <property type="match status" value="1"/>
</dbReference>
<evidence type="ECO:0000259" key="1">
    <source>
        <dbReference type="PROSITE" id="PS50404"/>
    </source>
</evidence>
<keyword evidence="3" id="KW-1185">Reference proteome</keyword>
<comment type="caution">
    <text evidence="2">The sequence shown here is derived from an EMBL/GenBank/DDBJ whole genome shotgun (WGS) entry which is preliminary data.</text>
</comment>
<sequence length="185" mass="20818">MKLYGSYTSPFVRHCRMALMSSGQVFEFVETDQASSAMHSPTKRVPFLQDNDTFLTDSSAILFYIRQQAGQDYLASPAELDIFCMVNTALDSTVNLFFLEKDGVDIHNVAYTQRQAARIMSSLAQFEQLTLSDSAPYSDAELRLACYLDWGLFRQRINIANCPNLQRFLAGIATYPPFAATKPPQ</sequence>
<feature type="domain" description="GST N-terminal" evidence="1">
    <location>
        <begin position="1"/>
        <end position="73"/>
    </location>
</feature>
<organism evidence="2 3">
    <name type="scientific">Shewanella holmiensis</name>
    <dbReference type="NCBI Taxonomy" id="2952222"/>
    <lineage>
        <taxon>Bacteria</taxon>
        <taxon>Pseudomonadati</taxon>
        <taxon>Pseudomonadota</taxon>
        <taxon>Gammaproteobacteria</taxon>
        <taxon>Alteromonadales</taxon>
        <taxon>Shewanellaceae</taxon>
        <taxon>Shewanella</taxon>
    </lineage>
</organism>
<dbReference type="Gene3D" id="3.40.30.10">
    <property type="entry name" value="Glutaredoxin"/>
    <property type="match status" value="1"/>
</dbReference>
<proteinExistence type="predicted"/>
<dbReference type="InterPro" id="IPR036282">
    <property type="entry name" value="Glutathione-S-Trfase_C_sf"/>
</dbReference>
<evidence type="ECO:0000313" key="3">
    <source>
        <dbReference type="Proteomes" id="UP001155546"/>
    </source>
</evidence>
<dbReference type="SUPFAM" id="SSF52833">
    <property type="entry name" value="Thioredoxin-like"/>
    <property type="match status" value="1"/>
</dbReference>
<dbReference type="RefSeq" id="WP_261297964.1">
    <property type="nucleotide sequence ID" value="NZ_JAMTCD010000007.1"/>
</dbReference>
<dbReference type="Pfam" id="PF13417">
    <property type="entry name" value="GST_N_3"/>
    <property type="match status" value="1"/>
</dbReference>
<evidence type="ECO:0000313" key="2">
    <source>
        <dbReference type="EMBL" id="MCT7941569.1"/>
    </source>
</evidence>
<gene>
    <name evidence="2" type="ORF">NE535_07130</name>
</gene>
<dbReference type="EMBL" id="JAMTCD010000007">
    <property type="protein sequence ID" value="MCT7941569.1"/>
    <property type="molecule type" value="Genomic_DNA"/>
</dbReference>
<dbReference type="AlphaFoldDB" id="A0A9X3AUT3"/>
<dbReference type="InterPro" id="IPR036249">
    <property type="entry name" value="Thioredoxin-like_sf"/>
</dbReference>
<dbReference type="Proteomes" id="UP001155546">
    <property type="component" value="Unassembled WGS sequence"/>
</dbReference>
<reference evidence="2" key="1">
    <citation type="journal article" date="2023" name="Int. J. Syst. Evol. Microbiol.">
        <title>&lt;i&gt;Shewanella septentrionalis&lt;/i&gt; sp. nov. and &lt;i&gt;Shewanella holmiensis&lt;/i&gt; sp. nov., isolated from Baltic Sea water and sediments.</title>
        <authorList>
            <person name="Martin-Rodriguez A.J."/>
            <person name="Thorell K."/>
            <person name="Joffre E."/>
            <person name="Jensie-Markopoulos S."/>
            <person name="Moore E.R.B."/>
            <person name="Sjoling A."/>
        </authorList>
    </citation>
    <scope>NUCLEOTIDE SEQUENCE</scope>
    <source>
        <strain evidence="2">SP1S2-7</strain>
    </source>
</reference>
<name>A0A9X3AUT3_9GAMM</name>
<dbReference type="Gene3D" id="1.20.1050.10">
    <property type="match status" value="1"/>
</dbReference>
<dbReference type="PROSITE" id="PS50404">
    <property type="entry name" value="GST_NTER"/>
    <property type="match status" value="1"/>
</dbReference>
<dbReference type="SUPFAM" id="SSF47616">
    <property type="entry name" value="GST C-terminal domain-like"/>
    <property type="match status" value="1"/>
</dbReference>